<accession>A0ABZ1NF46</accession>
<reference evidence="9 10" key="1">
    <citation type="submission" date="2022-10" db="EMBL/GenBank/DDBJ databases">
        <title>The complete genomes of actinobacterial strains from the NBC collection.</title>
        <authorList>
            <person name="Joergensen T.S."/>
            <person name="Alvarez Arevalo M."/>
            <person name="Sterndorff E.B."/>
            <person name="Faurdal D."/>
            <person name="Vuksanovic O."/>
            <person name="Mourched A.-S."/>
            <person name="Charusanti P."/>
            <person name="Shaw S."/>
            <person name="Blin K."/>
            <person name="Weber T."/>
        </authorList>
    </citation>
    <scope>NUCLEOTIDE SEQUENCE [LARGE SCALE GENOMIC DNA]</scope>
    <source>
        <strain evidence="9 10">NBC_01413</strain>
    </source>
</reference>
<evidence type="ECO:0000256" key="6">
    <source>
        <dbReference type="ARBA" id="ARBA00023204"/>
    </source>
</evidence>
<evidence type="ECO:0000313" key="9">
    <source>
        <dbReference type="EMBL" id="WTY38637.1"/>
    </source>
</evidence>
<evidence type="ECO:0000256" key="3">
    <source>
        <dbReference type="ARBA" id="ARBA00022801"/>
    </source>
</evidence>
<evidence type="ECO:0000256" key="4">
    <source>
        <dbReference type="ARBA" id="ARBA00022806"/>
    </source>
</evidence>
<keyword evidence="6" id="KW-0234">DNA repair</keyword>
<evidence type="ECO:0000256" key="1">
    <source>
        <dbReference type="ARBA" id="ARBA00022741"/>
    </source>
</evidence>
<dbReference type="PROSITE" id="PS51198">
    <property type="entry name" value="UVRD_HELICASE_ATP_BIND"/>
    <property type="match status" value="1"/>
</dbReference>
<feature type="domain" description="UvrD-like helicase ATP-binding" evidence="8">
    <location>
        <begin position="205"/>
        <end position="495"/>
    </location>
</feature>
<sequence>MPNIHRERVARWAERTLAEQRQLTPDQRRFLAALLTVRGWHVLVDRGSPMPDRIAAFALGRTGVFALVFTDSLPSSADVLKIRGDAERTFSRLVVGGAQFVPHSVDVALLMPRRSRASADGRYLVVDESDFVDTLVRREKRMRAERVSELAATAAETLATHRYLCADDAPEAETVDAGGLFDQDDLRADARSSALARPFSDWMTFLDPDQLSLVHTTFTGPARFSGPAGTGKSVVALHRMAHFAKRTPGRLLFTTFVRSLPAYHERGFAQLAPHATQRAEFTGLHAWAKAFLIRREVRFNLDDKAIHAGFAKAWQGARGVLGRVEGTDHGYWQDEIDRVIKGRRITDLESYKRVQRVGREGISLRSPRREFVWKNWYQPYQEVLDTRHAHDFNDVIALAVDELRARPLDSTEAYAMVVVDEVQDFTLMQLQLVHQIAGGGPDAQLLLVGDGQQQVYAGGCTLSEAGIPLAGGRGRVLRTNYRNREAVLRYSQRIEAGNTVDDLDGGAGVILRDSDPTLPDGRAADVRVSRRDIDGLLPRALREAQLAPGSEIAVIVNWPSEVTRYLRVLRRAGFQAVSLENYDGSQVGPVKVGTVRRAKGMDFAAVFHITEEPPSNLDALSGGARDRAEMLARQLLVATSRARDYLWVAYLSD</sequence>
<dbReference type="SUPFAM" id="SSF52540">
    <property type="entry name" value="P-loop containing nucleoside triphosphate hydrolases"/>
    <property type="match status" value="1"/>
</dbReference>
<keyword evidence="1 7" id="KW-0547">Nucleotide-binding</keyword>
<dbReference type="Proteomes" id="UP001621418">
    <property type="component" value="Chromosome"/>
</dbReference>
<organism evidence="9 10">
    <name type="scientific">Nocardia salmonicida</name>
    <dbReference type="NCBI Taxonomy" id="53431"/>
    <lineage>
        <taxon>Bacteria</taxon>
        <taxon>Bacillati</taxon>
        <taxon>Actinomycetota</taxon>
        <taxon>Actinomycetes</taxon>
        <taxon>Mycobacteriales</taxon>
        <taxon>Nocardiaceae</taxon>
        <taxon>Nocardia</taxon>
    </lineage>
</organism>
<dbReference type="InterPro" id="IPR027417">
    <property type="entry name" value="P-loop_NTPase"/>
</dbReference>
<keyword evidence="5 7" id="KW-0067">ATP-binding</keyword>
<keyword evidence="4 7" id="KW-0347">Helicase</keyword>
<evidence type="ECO:0000259" key="8">
    <source>
        <dbReference type="PROSITE" id="PS51198"/>
    </source>
</evidence>
<feature type="binding site" evidence="7">
    <location>
        <begin position="226"/>
        <end position="233"/>
    </location>
    <ligand>
        <name>ATP</name>
        <dbReference type="ChEBI" id="CHEBI:30616"/>
    </ligand>
</feature>
<name>A0ABZ1NF46_9NOCA</name>
<proteinExistence type="predicted"/>
<dbReference type="Gene3D" id="1.10.10.160">
    <property type="match status" value="1"/>
</dbReference>
<dbReference type="Pfam" id="PF00580">
    <property type="entry name" value="UvrD-helicase"/>
    <property type="match status" value="1"/>
</dbReference>
<dbReference type="RefSeq" id="WP_405150554.1">
    <property type="nucleotide sequence ID" value="NZ_CP109527.1"/>
</dbReference>
<dbReference type="InterPro" id="IPR000212">
    <property type="entry name" value="DNA_helicase_UvrD/REP"/>
</dbReference>
<dbReference type="EMBL" id="CP109527">
    <property type="protein sequence ID" value="WTY38637.1"/>
    <property type="molecule type" value="Genomic_DNA"/>
</dbReference>
<gene>
    <name evidence="9" type="ORF">OG308_12795</name>
</gene>
<dbReference type="PANTHER" id="PTHR11070:SF45">
    <property type="entry name" value="DNA 3'-5' HELICASE"/>
    <property type="match status" value="1"/>
</dbReference>
<dbReference type="InterPro" id="IPR014016">
    <property type="entry name" value="UvrD-like_ATP-bd"/>
</dbReference>
<evidence type="ECO:0000256" key="7">
    <source>
        <dbReference type="PROSITE-ProRule" id="PRU00560"/>
    </source>
</evidence>
<keyword evidence="10" id="KW-1185">Reference proteome</keyword>
<protein>
    <submittedName>
        <fullName evidence="9">UvrD-helicase domain-containing protein</fullName>
    </submittedName>
</protein>
<evidence type="ECO:0000313" key="10">
    <source>
        <dbReference type="Proteomes" id="UP001621418"/>
    </source>
</evidence>
<keyword evidence="3 7" id="KW-0378">Hydrolase</keyword>
<dbReference type="Gene3D" id="3.40.50.300">
    <property type="entry name" value="P-loop containing nucleotide triphosphate hydrolases"/>
    <property type="match status" value="2"/>
</dbReference>
<dbReference type="PANTHER" id="PTHR11070">
    <property type="entry name" value="UVRD / RECB / PCRA DNA HELICASE FAMILY MEMBER"/>
    <property type="match status" value="1"/>
</dbReference>
<evidence type="ECO:0000256" key="5">
    <source>
        <dbReference type="ARBA" id="ARBA00022840"/>
    </source>
</evidence>
<dbReference type="InterPro" id="IPR013986">
    <property type="entry name" value="DExx_box_DNA_helicase_dom_sf"/>
</dbReference>
<evidence type="ECO:0000256" key="2">
    <source>
        <dbReference type="ARBA" id="ARBA00022763"/>
    </source>
</evidence>
<keyword evidence="2" id="KW-0227">DNA damage</keyword>